<evidence type="ECO:0000259" key="6">
    <source>
        <dbReference type="PROSITE" id="PS50977"/>
    </source>
</evidence>
<reference evidence="7 8" key="1">
    <citation type="submission" date="2017-05" db="EMBL/GenBank/DDBJ databases">
        <title>Polyphasic characterization of four soil-derived phenanthrene-degrading Acidovorax strains and proposal of Acidovorax phenanthrenivorans sp. nov.</title>
        <authorList>
            <person name="Singleton D.R."/>
            <person name="Lee J."/>
            <person name="Dickey A.N."/>
            <person name="Stroud A."/>
            <person name="Scholl E.H."/>
            <person name="Wright F.A."/>
            <person name="Aitken M.D."/>
        </authorList>
    </citation>
    <scope>NUCLEOTIDE SEQUENCE [LARGE SCALE GENOMIC DNA]</scope>
    <source>
        <strain evidence="7">NA3</strain>
    </source>
</reference>
<dbReference type="PROSITE" id="PS50977">
    <property type="entry name" value="HTH_TETR_2"/>
    <property type="match status" value="1"/>
</dbReference>
<keyword evidence="2 4" id="KW-0238">DNA-binding</keyword>
<keyword evidence="1" id="KW-0805">Transcription regulation</keyword>
<gene>
    <name evidence="7" type="ORF">CBP34_02680</name>
</gene>
<evidence type="ECO:0000256" key="1">
    <source>
        <dbReference type="ARBA" id="ARBA00023015"/>
    </source>
</evidence>
<dbReference type="Pfam" id="PF00440">
    <property type="entry name" value="TetR_N"/>
    <property type="match status" value="1"/>
</dbReference>
<evidence type="ECO:0000256" key="4">
    <source>
        <dbReference type="PROSITE-ProRule" id="PRU00335"/>
    </source>
</evidence>
<dbReference type="PANTHER" id="PTHR47506:SF6">
    <property type="entry name" value="HTH-TYPE TRANSCRIPTIONAL REPRESSOR NEMR"/>
    <property type="match status" value="1"/>
</dbReference>
<proteinExistence type="predicted"/>
<evidence type="ECO:0000256" key="5">
    <source>
        <dbReference type="SAM" id="MobiDB-lite"/>
    </source>
</evidence>
<feature type="DNA-binding region" description="H-T-H motif" evidence="4">
    <location>
        <begin position="51"/>
        <end position="70"/>
    </location>
</feature>
<dbReference type="InterPro" id="IPR009057">
    <property type="entry name" value="Homeodomain-like_sf"/>
</dbReference>
<dbReference type="Gene3D" id="1.10.10.60">
    <property type="entry name" value="Homeodomain-like"/>
    <property type="match status" value="1"/>
</dbReference>
<dbReference type="Pfam" id="PF16925">
    <property type="entry name" value="TetR_C_13"/>
    <property type="match status" value="1"/>
</dbReference>
<evidence type="ECO:0000313" key="8">
    <source>
        <dbReference type="Proteomes" id="UP000194432"/>
    </source>
</evidence>
<dbReference type="RefSeq" id="WP_094099031.1">
    <property type="nucleotide sequence ID" value="NZ_CP021361.1"/>
</dbReference>
<evidence type="ECO:0000256" key="2">
    <source>
        <dbReference type="ARBA" id="ARBA00023125"/>
    </source>
</evidence>
<keyword evidence="8" id="KW-1185">Reference proteome</keyword>
<accession>A0A240U7S1</accession>
<dbReference type="InterPro" id="IPR001647">
    <property type="entry name" value="HTH_TetR"/>
</dbReference>
<dbReference type="SUPFAM" id="SSF46689">
    <property type="entry name" value="Homeodomain-like"/>
    <property type="match status" value="1"/>
</dbReference>
<dbReference type="InterPro" id="IPR036271">
    <property type="entry name" value="Tet_transcr_reg_TetR-rel_C_sf"/>
</dbReference>
<dbReference type="GO" id="GO:0003677">
    <property type="term" value="F:DNA binding"/>
    <property type="evidence" value="ECO:0007669"/>
    <property type="project" value="UniProtKB-UniRule"/>
</dbReference>
<sequence>MSSPSQSRPVTRIPRPGNGTGRALQKGQQTKAVIVEAALGLATHIGLEGLSIGALADVTGMSKSGVFAHFGSREELQISVIREYHTRFEQEVFYPAMNAPRGVPRLRALFDNWMKRTSIEIDSGCIYISGAIEFGDRTGLVRDALVSSVMTWHAAMKRAIEHCKELGQLRDEVSPEQMLFEIHGLILALHYEARFLQTPGSINRAITGFNNILARCSQPAAVKGRPVSIQTTKE</sequence>
<dbReference type="Proteomes" id="UP000194432">
    <property type="component" value="Chromosome 1"/>
</dbReference>
<feature type="domain" description="HTH tetR-type" evidence="6">
    <location>
        <begin position="28"/>
        <end position="88"/>
    </location>
</feature>
<dbReference type="KEGG" id="acin:CBP34_02680"/>
<dbReference type="AlphaFoldDB" id="A0A240U7S1"/>
<keyword evidence="3" id="KW-0804">Transcription</keyword>
<evidence type="ECO:0000313" key="7">
    <source>
        <dbReference type="EMBL" id="ART53447.1"/>
    </source>
</evidence>
<dbReference type="EMBL" id="CP021361">
    <property type="protein sequence ID" value="ART53447.1"/>
    <property type="molecule type" value="Genomic_DNA"/>
</dbReference>
<organism evidence="7 8">
    <name type="scientific">Acidovorax carolinensis</name>
    <dbReference type="NCBI Taxonomy" id="553814"/>
    <lineage>
        <taxon>Bacteria</taxon>
        <taxon>Pseudomonadati</taxon>
        <taxon>Pseudomonadota</taxon>
        <taxon>Betaproteobacteria</taxon>
        <taxon>Burkholderiales</taxon>
        <taxon>Comamonadaceae</taxon>
        <taxon>Acidovorax</taxon>
    </lineage>
</organism>
<dbReference type="SUPFAM" id="SSF48498">
    <property type="entry name" value="Tetracyclin repressor-like, C-terminal domain"/>
    <property type="match status" value="1"/>
</dbReference>
<evidence type="ECO:0000256" key="3">
    <source>
        <dbReference type="ARBA" id="ARBA00023163"/>
    </source>
</evidence>
<dbReference type="Gene3D" id="1.10.357.10">
    <property type="entry name" value="Tetracycline Repressor, domain 2"/>
    <property type="match status" value="1"/>
</dbReference>
<dbReference type="InterPro" id="IPR011075">
    <property type="entry name" value="TetR_C"/>
</dbReference>
<protein>
    <submittedName>
        <fullName evidence="7">TetR family transcriptional regulator</fullName>
    </submittedName>
</protein>
<dbReference type="PANTHER" id="PTHR47506">
    <property type="entry name" value="TRANSCRIPTIONAL REGULATORY PROTEIN"/>
    <property type="match status" value="1"/>
</dbReference>
<feature type="region of interest" description="Disordered" evidence="5">
    <location>
        <begin position="1"/>
        <end position="26"/>
    </location>
</feature>
<name>A0A240U7S1_9BURK</name>